<protein>
    <submittedName>
        <fullName evidence="4">Phospholipid/cholesterol/gamma-HCH transport system substrate-binding protein</fullName>
    </submittedName>
</protein>
<dbReference type="InterPro" id="IPR024516">
    <property type="entry name" value="Mce_C"/>
</dbReference>
<dbReference type="Pfam" id="PF02470">
    <property type="entry name" value="MlaD"/>
    <property type="match status" value="1"/>
</dbReference>
<dbReference type="GO" id="GO:0005576">
    <property type="term" value="C:extracellular region"/>
    <property type="evidence" value="ECO:0007669"/>
    <property type="project" value="TreeGrafter"/>
</dbReference>
<dbReference type="InterPro" id="IPR052336">
    <property type="entry name" value="MlaD_Phospholipid_Transporter"/>
</dbReference>
<feature type="domain" description="Mce/MlaD" evidence="2">
    <location>
        <begin position="36"/>
        <end position="98"/>
    </location>
</feature>
<sequence>MSRLALAQLLVFAIVAVACGYYVADRVFGPNATGDPITVTVRMPDTGGLITGSQVTYRGVGVGEVSDVRIARDREGVEVVASLHPRTRVPADTDAVVTMESPVAILRLDFRPDDRSGPYLATGDTVTADRTRRPLPLEALLGDFVRLADTLPTEDVSVLADSLATGLQNATGDLDRILEGTDALLDFGSERTDQLERILESGRLVAETNGSRLRQLASAMRSLSGGLRATAPELRTLVRNVPEPARRVTELIERTEPSLGTLLGNLVTTTRLVGMRGPAVEQLLRSAPKAFHSLGSVVDGDTANFYLVGTQGPVCYNDTPRRAPQRTEPREPQWQWHCTPGQDLNQRGAQHAPRPDAGVPTSSGSDANTDPAPPAGGTHSDPSPDATTHEPATHEPATHETATHEPATHETATGERAPFTLGTTGGQAAVLGPRSWSSLLLQGVH</sequence>
<reference evidence="4 5" key="1">
    <citation type="submission" date="2020-08" db="EMBL/GenBank/DDBJ databases">
        <title>Sequencing the genomes of 1000 actinobacteria strains.</title>
        <authorList>
            <person name="Klenk H.-P."/>
        </authorList>
    </citation>
    <scope>NUCLEOTIDE SEQUENCE [LARGE SCALE GENOMIC DNA]</scope>
    <source>
        <strain evidence="4 5">DSM 45267</strain>
    </source>
</reference>
<proteinExistence type="predicted"/>
<feature type="compositionally biased region" description="Basic and acidic residues" evidence="1">
    <location>
        <begin position="387"/>
        <end position="408"/>
    </location>
</feature>
<name>A0A839XLT7_9PSEU</name>
<dbReference type="PROSITE" id="PS51257">
    <property type="entry name" value="PROKAR_LIPOPROTEIN"/>
    <property type="match status" value="1"/>
</dbReference>
<accession>A0A839XLT7</accession>
<dbReference type="PANTHER" id="PTHR33371:SF16">
    <property type="entry name" value="MCE-FAMILY PROTEIN MCE3F"/>
    <property type="match status" value="1"/>
</dbReference>
<evidence type="ECO:0000259" key="2">
    <source>
        <dbReference type="Pfam" id="PF02470"/>
    </source>
</evidence>
<evidence type="ECO:0000256" key="1">
    <source>
        <dbReference type="SAM" id="MobiDB-lite"/>
    </source>
</evidence>
<dbReference type="RefSeq" id="WP_183785891.1">
    <property type="nucleotide sequence ID" value="NZ_JACIBS010000002.1"/>
</dbReference>
<evidence type="ECO:0000313" key="4">
    <source>
        <dbReference type="EMBL" id="MBB3664852.1"/>
    </source>
</evidence>
<dbReference type="AlphaFoldDB" id="A0A839XLT7"/>
<dbReference type="EMBL" id="JACIBS010000002">
    <property type="protein sequence ID" value="MBB3664852.1"/>
    <property type="molecule type" value="Genomic_DNA"/>
</dbReference>
<dbReference type="InterPro" id="IPR003399">
    <property type="entry name" value="Mce/MlaD"/>
</dbReference>
<comment type="caution">
    <text evidence="4">The sequence shown here is derived from an EMBL/GenBank/DDBJ whole genome shotgun (WGS) entry which is preliminary data.</text>
</comment>
<keyword evidence="5" id="KW-1185">Reference proteome</keyword>
<evidence type="ECO:0000259" key="3">
    <source>
        <dbReference type="Pfam" id="PF11887"/>
    </source>
</evidence>
<feature type="domain" description="Mammalian cell entry C-terminal" evidence="3">
    <location>
        <begin position="119"/>
        <end position="321"/>
    </location>
</feature>
<dbReference type="Proteomes" id="UP000564573">
    <property type="component" value="Unassembled WGS sequence"/>
</dbReference>
<feature type="region of interest" description="Disordered" evidence="1">
    <location>
        <begin position="312"/>
        <end position="430"/>
    </location>
</feature>
<organism evidence="4 5">
    <name type="scientific">Prauserella sediminis</name>
    <dbReference type="NCBI Taxonomy" id="577680"/>
    <lineage>
        <taxon>Bacteria</taxon>
        <taxon>Bacillati</taxon>
        <taxon>Actinomycetota</taxon>
        <taxon>Actinomycetes</taxon>
        <taxon>Pseudonocardiales</taxon>
        <taxon>Pseudonocardiaceae</taxon>
        <taxon>Prauserella</taxon>
        <taxon>Prauserella salsuginis group</taxon>
    </lineage>
</organism>
<evidence type="ECO:0000313" key="5">
    <source>
        <dbReference type="Proteomes" id="UP000564573"/>
    </source>
</evidence>
<feature type="compositionally biased region" description="Basic and acidic residues" evidence="1">
    <location>
        <begin position="319"/>
        <end position="331"/>
    </location>
</feature>
<dbReference type="Pfam" id="PF11887">
    <property type="entry name" value="Mce4_CUP1"/>
    <property type="match status" value="1"/>
</dbReference>
<dbReference type="PANTHER" id="PTHR33371">
    <property type="entry name" value="INTERMEMBRANE PHOSPHOLIPID TRANSPORT SYSTEM BINDING PROTEIN MLAD-RELATED"/>
    <property type="match status" value="1"/>
</dbReference>
<gene>
    <name evidence="4" type="ORF">FB384_003803</name>
</gene>